<accession>A0ABP0FEJ2</accession>
<gene>
    <name evidence="3" type="ORF">CVLEPA_LOCUS8053</name>
</gene>
<organism evidence="3 4">
    <name type="scientific">Clavelina lepadiformis</name>
    <name type="common">Light-bulb sea squirt</name>
    <name type="synonym">Ascidia lepadiformis</name>
    <dbReference type="NCBI Taxonomy" id="159417"/>
    <lineage>
        <taxon>Eukaryota</taxon>
        <taxon>Metazoa</taxon>
        <taxon>Chordata</taxon>
        <taxon>Tunicata</taxon>
        <taxon>Ascidiacea</taxon>
        <taxon>Aplousobranchia</taxon>
        <taxon>Clavelinidae</taxon>
        <taxon>Clavelina</taxon>
    </lineage>
</organism>
<evidence type="ECO:0000256" key="1">
    <source>
        <dbReference type="SAM" id="MobiDB-lite"/>
    </source>
</evidence>
<evidence type="ECO:0000259" key="2">
    <source>
        <dbReference type="PROSITE" id="PS51029"/>
    </source>
</evidence>
<dbReference type="InterPro" id="IPR039353">
    <property type="entry name" value="TF_Adf1"/>
</dbReference>
<dbReference type="SMART" id="SM00595">
    <property type="entry name" value="MADF"/>
    <property type="match status" value="1"/>
</dbReference>
<feature type="region of interest" description="Disordered" evidence="1">
    <location>
        <begin position="105"/>
        <end position="128"/>
    </location>
</feature>
<sequence length="128" mass="15443">MAVSTFNEDFVELVKNNPSLYNWGLPLYKDEDFKHQTWKEIGEALGESVEVCRRRWRSLRTRYRRELTTMERGERPAHKRKWMYFDNLSFLYNFLQKKENNSIAAEYSSSEEGKDTRSMVFSRGLKRE</sequence>
<dbReference type="EMBL" id="CAWYQH010000046">
    <property type="protein sequence ID" value="CAK8678098.1"/>
    <property type="molecule type" value="Genomic_DNA"/>
</dbReference>
<keyword evidence="4" id="KW-1185">Reference proteome</keyword>
<evidence type="ECO:0000313" key="4">
    <source>
        <dbReference type="Proteomes" id="UP001642483"/>
    </source>
</evidence>
<reference evidence="3 4" key="1">
    <citation type="submission" date="2024-02" db="EMBL/GenBank/DDBJ databases">
        <authorList>
            <person name="Daric V."/>
            <person name="Darras S."/>
        </authorList>
    </citation>
    <scope>NUCLEOTIDE SEQUENCE [LARGE SCALE GENOMIC DNA]</scope>
</reference>
<dbReference type="PROSITE" id="PS51029">
    <property type="entry name" value="MADF"/>
    <property type="match status" value="1"/>
</dbReference>
<comment type="caution">
    <text evidence="3">The sequence shown here is derived from an EMBL/GenBank/DDBJ whole genome shotgun (WGS) entry which is preliminary data.</text>
</comment>
<name>A0ABP0FEJ2_CLALP</name>
<proteinExistence type="predicted"/>
<feature type="domain" description="MADF" evidence="2">
    <location>
        <begin position="9"/>
        <end position="96"/>
    </location>
</feature>
<evidence type="ECO:0000313" key="3">
    <source>
        <dbReference type="EMBL" id="CAK8678098.1"/>
    </source>
</evidence>
<dbReference type="InterPro" id="IPR006578">
    <property type="entry name" value="MADF-dom"/>
</dbReference>
<dbReference type="PANTHER" id="PTHR12243">
    <property type="entry name" value="MADF DOMAIN TRANSCRIPTION FACTOR"/>
    <property type="match status" value="1"/>
</dbReference>
<dbReference type="PANTHER" id="PTHR12243:SF67">
    <property type="entry name" value="COREPRESSOR OF PANGOLIN, ISOFORM A-RELATED"/>
    <property type="match status" value="1"/>
</dbReference>
<protein>
    <recommendedName>
        <fullName evidence="2">MADF domain-containing protein</fullName>
    </recommendedName>
</protein>
<dbReference type="Proteomes" id="UP001642483">
    <property type="component" value="Unassembled WGS sequence"/>
</dbReference>
<dbReference type="Pfam" id="PF10545">
    <property type="entry name" value="MADF_DNA_bdg"/>
    <property type="match status" value="1"/>
</dbReference>